<organism evidence="8 9">
    <name type="scientific">Alteromonas lipolytica</name>
    <dbReference type="NCBI Taxonomy" id="1856405"/>
    <lineage>
        <taxon>Bacteria</taxon>
        <taxon>Pseudomonadati</taxon>
        <taxon>Pseudomonadota</taxon>
        <taxon>Gammaproteobacteria</taxon>
        <taxon>Alteromonadales</taxon>
        <taxon>Alteromonadaceae</taxon>
        <taxon>Alteromonas/Salinimonas group</taxon>
        <taxon>Alteromonas</taxon>
    </lineage>
</organism>
<keyword evidence="3 7" id="KW-1133">Transmembrane helix</keyword>
<keyword evidence="2 7" id="KW-0812">Transmembrane</keyword>
<dbReference type="PANTHER" id="PTHR30518">
    <property type="entry name" value="ENDOLYTIC MUREIN TRANSGLYCOSYLASE"/>
    <property type="match status" value="1"/>
</dbReference>
<evidence type="ECO:0000256" key="4">
    <source>
        <dbReference type="ARBA" id="ARBA00023136"/>
    </source>
</evidence>
<dbReference type="Proteomes" id="UP000176037">
    <property type="component" value="Unassembled WGS sequence"/>
</dbReference>
<protein>
    <recommendedName>
        <fullName evidence="7">Endolytic murein transglycosylase</fullName>
        <ecNumber evidence="7">4.2.2.29</ecNumber>
    </recommendedName>
    <alternativeName>
        <fullName evidence="7">Peptidoglycan lytic transglycosylase</fullName>
    </alternativeName>
    <alternativeName>
        <fullName evidence="7">Peptidoglycan polymerization terminase</fullName>
    </alternativeName>
</protein>
<name>A0A1E8FIT4_9ALTE</name>
<dbReference type="Pfam" id="PF02618">
    <property type="entry name" value="YceG"/>
    <property type="match status" value="1"/>
</dbReference>
<dbReference type="NCBIfam" id="TIGR00247">
    <property type="entry name" value="endolytic transglycosylase MltG"/>
    <property type="match status" value="1"/>
</dbReference>
<keyword evidence="1 7" id="KW-1003">Cell membrane</keyword>
<evidence type="ECO:0000256" key="6">
    <source>
        <dbReference type="ARBA" id="ARBA00023316"/>
    </source>
</evidence>
<proteinExistence type="inferred from homology"/>
<keyword evidence="9" id="KW-1185">Reference proteome</keyword>
<comment type="caution">
    <text evidence="8">The sequence shown here is derived from an EMBL/GenBank/DDBJ whole genome shotgun (WGS) entry which is preliminary data.</text>
</comment>
<dbReference type="GO" id="GO:0005886">
    <property type="term" value="C:plasma membrane"/>
    <property type="evidence" value="ECO:0007669"/>
    <property type="project" value="UniProtKB-UniRule"/>
</dbReference>
<evidence type="ECO:0000256" key="5">
    <source>
        <dbReference type="ARBA" id="ARBA00023239"/>
    </source>
</evidence>
<evidence type="ECO:0000256" key="2">
    <source>
        <dbReference type="ARBA" id="ARBA00022692"/>
    </source>
</evidence>
<dbReference type="InterPro" id="IPR003770">
    <property type="entry name" value="MLTG-like"/>
</dbReference>
<accession>A0A1E8FIT4</accession>
<dbReference type="STRING" id="1856405.BFC17_11070"/>
<evidence type="ECO:0000256" key="7">
    <source>
        <dbReference type="HAMAP-Rule" id="MF_02065"/>
    </source>
</evidence>
<dbReference type="HAMAP" id="MF_02065">
    <property type="entry name" value="MltG"/>
    <property type="match status" value="1"/>
</dbReference>
<comment type="catalytic activity">
    <reaction evidence="7">
        <text>a peptidoglycan chain = a peptidoglycan chain with N-acetyl-1,6-anhydromuramyl-[peptide] at the reducing end + a peptidoglycan chain with N-acetylglucosamine at the non-reducing end.</text>
        <dbReference type="EC" id="4.2.2.29"/>
    </reaction>
</comment>
<comment type="similarity">
    <text evidence="7">Belongs to the transglycosylase MltG family.</text>
</comment>
<keyword evidence="7" id="KW-0997">Cell inner membrane</keyword>
<keyword evidence="5 7" id="KW-0456">Lyase</keyword>
<comment type="function">
    <text evidence="7">Functions as a peptidoglycan terminase that cleaves nascent peptidoglycan strands endolytically to terminate their elongation.</text>
</comment>
<feature type="site" description="Important for catalytic activity" evidence="7">
    <location>
        <position position="222"/>
    </location>
</feature>
<dbReference type="CDD" id="cd08010">
    <property type="entry name" value="MltG_like"/>
    <property type="match status" value="1"/>
</dbReference>
<dbReference type="EMBL" id="MJIC01000006">
    <property type="protein sequence ID" value="OFI35814.1"/>
    <property type="molecule type" value="Genomic_DNA"/>
</dbReference>
<evidence type="ECO:0000256" key="1">
    <source>
        <dbReference type="ARBA" id="ARBA00022475"/>
    </source>
</evidence>
<dbReference type="AlphaFoldDB" id="A0A1E8FIT4"/>
<dbReference type="RefSeq" id="WP_070175054.1">
    <property type="nucleotide sequence ID" value="NZ_BMJR01000008.1"/>
</dbReference>
<dbReference type="EC" id="4.2.2.29" evidence="7"/>
<sequence>MLRNLCIGLILLAGAGIASAVWLFQQFERPLLLTAPVLYSLPQGQGAIETVREFDRNGWLPMPSLAARLWLKFIYGGQPILAGTYSISPDMTMAEVFGVLSRGEEVQFEISLIEGQTYRQWLAALAAHPRLKQDIEADGASLAGELIKDWQQYSPHPLSGPDGLLLADTYHFTQNTRASDILRRASVAMQQYLLAEWAQREPGLPYSKPVEVLTMASIIEKETALASERARIAGVFVNRLERNMRLQTDPTVIYGLGERFDGNLTRQHLREDTPYNTYVHKGLPPGPIAMIGRVAIDAALQPALTSDLYFVARGDGSHQFSATLEEHNKAVREFQLNRKDGQP</sequence>
<dbReference type="GO" id="GO:0071555">
    <property type="term" value="P:cell wall organization"/>
    <property type="evidence" value="ECO:0007669"/>
    <property type="project" value="UniProtKB-KW"/>
</dbReference>
<keyword evidence="4 7" id="KW-0472">Membrane</keyword>
<keyword evidence="6 7" id="KW-0961">Cell wall biogenesis/degradation</keyword>
<evidence type="ECO:0000313" key="9">
    <source>
        <dbReference type="Proteomes" id="UP000176037"/>
    </source>
</evidence>
<evidence type="ECO:0000313" key="8">
    <source>
        <dbReference type="EMBL" id="OFI35814.1"/>
    </source>
</evidence>
<dbReference type="GO" id="GO:0009252">
    <property type="term" value="P:peptidoglycan biosynthetic process"/>
    <property type="evidence" value="ECO:0007669"/>
    <property type="project" value="UniProtKB-UniRule"/>
</dbReference>
<dbReference type="OrthoDB" id="9814591at2"/>
<dbReference type="GO" id="GO:0008932">
    <property type="term" value="F:lytic endotransglycosylase activity"/>
    <property type="evidence" value="ECO:0007669"/>
    <property type="project" value="UniProtKB-UniRule"/>
</dbReference>
<dbReference type="FunFam" id="3.30.160.60:FF:000242">
    <property type="entry name" value="Endolytic murein transglycosylase"/>
    <property type="match status" value="1"/>
</dbReference>
<gene>
    <name evidence="7" type="primary">mltG</name>
    <name evidence="8" type="ORF">BFC17_11070</name>
</gene>
<evidence type="ECO:0000256" key="3">
    <source>
        <dbReference type="ARBA" id="ARBA00022989"/>
    </source>
</evidence>
<reference evidence="8 9" key="1">
    <citation type="submission" date="2016-09" db="EMBL/GenBank/DDBJ databases">
        <title>Alteromonas lipolytica, a new species isolated from sea water.</title>
        <authorList>
            <person name="Wu Y.-H."/>
            <person name="Cheng H."/>
            <person name="Xu X.-W."/>
        </authorList>
    </citation>
    <scope>NUCLEOTIDE SEQUENCE [LARGE SCALE GENOMIC DNA]</scope>
    <source>
        <strain evidence="8 9">JW12</strain>
    </source>
</reference>
<dbReference type="Gene3D" id="3.30.160.60">
    <property type="entry name" value="Classic Zinc Finger"/>
    <property type="match status" value="1"/>
</dbReference>
<dbReference type="PANTHER" id="PTHR30518:SF2">
    <property type="entry name" value="ENDOLYTIC MUREIN TRANSGLYCOSYLASE"/>
    <property type="match status" value="1"/>
</dbReference>